<gene>
    <name evidence="3" type="ORF">LZC95_04115</name>
</gene>
<name>A0ABZ2KFB7_9BACT</name>
<evidence type="ECO:0000313" key="4">
    <source>
        <dbReference type="Proteomes" id="UP001379533"/>
    </source>
</evidence>
<dbReference type="Pfam" id="PF19918">
    <property type="entry name" value="bpX2"/>
    <property type="match status" value="1"/>
</dbReference>
<sequence length="511" mass="55966">MLERIALHQTRLRTPGLGLDAKGVALGAKGLVLLPSIDRLVALLAVYTQEHSLEDLMPSLEIQLVRSKLGTREMTLSFAAESSDRMDRMAETARLTGGFTFTGTNRHFVQYRDAAAPFGYDTSQLLATDAALSLYHDRFTQAYEFERLIELRALLLRLMPHADPSTYTTPGTRYLVAEPGLGPALIHYLVRSRVEGEVAVGEWPPASAFDEGPIRRTIVRVPDLPERMRPLMQSTPGIVTFFPVGPGVAVEAGYRHPVQLRACPVFDPKGLVLLRGRDEEPWLLPQMPQMGDLRVFARIELRTENAAGGTTAQAQAVRKPESVRVPLRVTPSTAPWRGVTASWIKDDEIPLLRRLAYALPRETVQRTQIAVTRRGAFLRAPLGIEAIPLGTFFVEIHPNLYIPAGYDVTPAVAPEVLYRALGAPTSQVLFVTPNEAALAIEASAFVPLELALIEAKPWDPLVADTIEAALSEAPIDLRVEPLGAFPMSGVESPSAPPTQPDLGTPQPVEEE</sequence>
<evidence type="ECO:0000259" key="2">
    <source>
        <dbReference type="Pfam" id="PF19918"/>
    </source>
</evidence>
<dbReference type="RefSeq" id="WP_394846636.1">
    <property type="nucleotide sequence ID" value="NZ_CP089982.1"/>
</dbReference>
<keyword evidence="4" id="KW-1185">Reference proteome</keyword>
<reference evidence="3 4" key="1">
    <citation type="submission" date="2021-12" db="EMBL/GenBank/DDBJ databases">
        <title>Discovery of the Pendulisporaceae a myxobacterial family with distinct sporulation behavior and unique specialized metabolism.</title>
        <authorList>
            <person name="Garcia R."/>
            <person name="Popoff A."/>
            <person name="Bader C.D."/>
            <person name="Loehr J."/>
            <person name="Walesch S."/>
            <person name="Walt C."/>
            <person name="Boldt J."/>
            <person name="Bunk B."/>
            <person name="Haeckl F.J.F.P.J."/>
            <person name="Gunesch A.P."/>
            <person name="Birkelbach J."/>
            <person name="Nuebel U."/>
            <person name="Pietschmann T."/>
            <person name="Bach T."/>
            <person name="Mueller R."/>
        </authorList>
    </citation>
    <scope>NUCLEOTIDE SEQUENCE [LARGE SCALE GENOMIC DNA]</scope>
    <source>
        <strain evidence="3 4">MSr12523</strain>
    </source>
</reference>
<accession>A0ABZ2KFB7</accession>
<evidence type="ECO:0000313" key="3">
    <source>
        <dbReference type="EMBL" id="WXA96023.1"/>
    </source>
</evidence>
<dbReference type="EMBL" id="CP089982">
    <property type="protein sequence ID" value="WXA96023.1"/>
    <property type="molecule type" value="Genomic_DNA"/>
</dbReference>
<evidence type="ECO:0000256" key="1">
    <source>
        <dbReference type="SAM" id="MobiDB-lite"/>
    </source>
</evidence>
<proteinExistence type="predicted"/>
<feature type="domain" description="MoxR-vWA-beta-propeller ternary system" evidence="2">
    <location>
        <begin position="393"/>
        <end position="450"/>
    </location>
</feature>
<dbReference type="Proteomes" id="UP001379533">
    <property type="component" value="Chromosome"/>
</dbReference>
<feature type="region of interest" description="Disordered" evidence="1">
    <location>
        <begin position="486"/>
        <end position="511"/>
    </location>
</feature>
<protein>
    <recommendedName>
        <fullName evidence="2">MoxR-vWA-beta-propeller ternary system domain-containing protein</fullName>
    </recommendedName>
</protein>
<dbReference type="InterPro" id="IPR045552">
    <property type="entry name" value="bpX2"/>
</dbReference>
<organism evidence="3 4">
    <name type="scientific">Pendulispora brunnea</name>
    <dbReference type="NCBI Taxonomy" id="2905690"/>
    <lineage>
        <taxon>Bacteria</taxon>
        <taxon>Pseudomonadati</taxon>
        <taxon>Myxococcota</taxon>
        <taxon>Myxococcia</taxon>
        <taxon>Myxococcales</taxon>
        <taxon>Sorangiineae</taxon>
        <taxon>Pendulisporaceae</taxon>
        <taxon>Pendulispora</taxon>
    </lineage>
</organism>